<evidence type="ECO:0000313" key="3">
    <source>
        <dbReference type="EMBL" id="GJS93321.1"/>
    </source>
</evidence>
<dbReference type="Pfam" id="PF07727">
    <property type="entry name" value="RVT_2"/>
    <property type="match status" value="1"/>
</dbReference>
<name>A0ABQ4ZVM2_9ASTR</name>
<protein>
    <submittedName>
        <fullName evidence="3">Ribonuclease H-like domain-containing protein</fullName>
    </submittedName>
</protein>
<keyword evidence="1" id="KW-0812">Transmembrane</keyword>
<dbReference type="Proteomes" id="UP001151760">
    <property type="component" value="Unassembled WGS sequence"/>
</dbReference>
<feature type="domain" description="Reverse transcriptase Ty1/copia-type" evidence="2">
    <location>
        <begin position="39"/>
        <end position="136"/>
    </location>
</feature>
<reference evidence="3" key="1">
    <citation type="journal article" date="2022" name="Int. J. Mol. Sci.">
        <title>Draft Genome of Tanacetum Coccineum: Genomic Comparison of Closely Related Tanacetum-Family Plants.</title>
        <authorList>
            <person name="Yamashiro T."/>
            <person name="Shiraishi A."/>
            <person name="Nakayama K."/>
            <person name="Satake H."/>
        </authorList>
    </citation>
    <scope>NUCLEOTIDE SEQUENCE</scope>
</reference>
<reference evidence="3" key="2">
    <citation type="submission" date="2022-01" db="EMBL/GenBank/DDBJ databases">
        <authorList>
            <person name="Yamashiro T."/>
            <person name="Shiraishi A."/>
            <person name="Satake H."/>
            <person name="Nakayama K."/>
        </authorList>
    </citation>
    <scope>NUCLEOTIDE SEQUENCE</scope>
</reference>
<gene>
    <name evidence="3" type="ORF">Tco_0800289</name>
</gene>
<keyword evidence="1" id="KW-0472">Membrane</keyword>
<sequence length="387" mass="44389">MKAYTILVDLPIGKKAIGTKWVFRNKKDERGIVIRNKARIEAIRLFLAYASFMGFLVYQMDVKSAFLYETIEEEVYITQLPGFKDLDHPDKVYNVVKALYGLHQAPKAWYKTLANYLLGNKFKRGKIDQTLFIKKQKRRYFACIDVKSASTLVDLEKPLAKDGDADDVDVHLYRSMIGSLMYLIASRYLKGKPTLGLWYSKDSPFELVAYTDNDYAGATQDRNSTTGGIDAGKGWDEARFCPLGVGLDKMERAATTASSLEVEQDIVWKTASLNNNTEDGGLGIELQPLDRIQLKTITEAYLRRHLKLEDIDGISSLPNTEIFEQLALTRIGVRKDKRVKEKLLYEKEDEYVHEDRKEKQLEQKDLGMKKILDCKNRLHEEEKTKDC</sequence>
<evidence type="ECO:0000259" key="2">
    <source>
        <dbReference type="Pfam" id="PF07727"/>
    </source>
</evidence>
<proteinExistence type="predicted"/>
<feature type="transmembrane region" description="Helical" evidence="1">
    <location>
        <begin position="42"/>
        <end position="60"/>
    </location>
</feature>
<comment type="caution">
    <text evidence="3">The sequence shown here is derived from an EMBL/GenBank/DDBJ whole genome shotgun (WGS) entry which is preliminary data.</text>
</comment>
<evidence type="ECO:0000256" key="1">
    <source>
        <dbReference type="SAM" id="Phobius"/>
    </source>
</evidence>
<dbReference type="EMBL" id="BQNB010011648">
    <property type="protein sequence ID" value="GJS93321.1"/>
    <property type="molecule type" value="Genomic_DNA"/>
</dbReference>
<dbReference type="InterPro" id="IPR013103">
    <property type="entry name" value="RVT_2"/>
</dbReference>
<dbReference type="PANTHER" id="PTHR11439:SF495">
    <property type="entry name" value="REVERSE TRANSCRIPTASE, RNA-DEPENDENT DNA POLYMERASE-RELATED"/>
    <property type="match status" value="1"/>
</dbReference>
<evidence type="ECO:0000313" key="4">
    <source>
        <dbReference type="Proteomes" id="UP001151760"/>
    </source>
</evidence>
<dbReference type="PANTHER" id="PTHR11439">
    <property type="entry name" value="GAG-POL-RELATED RETROTRANSPOSON"/>
    <property type="match status" value="1"/>
</dbReference>
<keyword evidence="1" id="KW-1133">Transmembrane helix</keyword>
<accession>A0ABQ4ZVM2</accession>
<organism evidence="3 4">
    <name type="scientific">Tanacetum coccineum</name>
    <dbReference type="NCBI Taxonomy" id="301880"/>
    <lineage>
        <taxon>Eukaryota</taxon>
        <taxon>Viridiplantae</taxon>
        <taxon>Streptophyta</taxon>
        <taxon>Embryophyta</taxon>
        <taxon>Tracheophyta</taxon>
        <taxon>Spermatophyta</taxon>
        <taxon>Magnoliopsida</taxon>
        <taxon>eudicotyledons</taxon>
        <taxon>Gunneridae</taxon>
        <taxon>Pentapetalae</taxon>
        <taxon>asterids</taxon>
        <taxon>campanulids</taxon>
        <taxon>Asterales</taxon>
        <taxon>Asteraceae</taxon>
        <taxon>Asteroideae</taxon>
        <taxon>Anthemideae</taxon>
        <taxon>Anthemidinae</taxon>
        <taxon>Tanacetum</taxon>
    </lineage>
</organism>
<keyword evidence="4" id="KW-1185">Reference proteome</keyword>